<dbReference type="InterPro" id="IPR013320">
    <property type="entry name" value="ConA-like_dom_sf"/>
</dbReference>
<dbReference type="PROSITE" id="PS50188">
    <property type="entry name" value="B302_SPRY"/>
    <property type="match status" value="1"/>
</dbReference>
<evidence type="ECO:0000259" key="11">
    <source>
        <dbReference type="PROSITE" id="PS50119"/>
    </source>
</evidence>
<feature type="domain" description="B30.2/SPRY" evidence="12">
    <location>
        <begin position="280"/>
        <end position="475"/>
    </location>
</feature>
<keyword evidence="9" id="KW-0472">Membrane</keyword>
<dbReference type="GO" id="GO:0005737">
    <property type="term" value="C:cytoplasm"/>
    <property type="evidence" value="ECO:0007669"/>
    <property type="project" value="UniProtKB-SubCell"/>
</dbReference>
<gene>
    <name evidence="13" type="primary">CU633988.1</name>
</gene>
<dbReference type="CDD" id="cd19802">
    <property type="entry name" value="Bbox1_TRIM8-like"/>
    <property type="match status" value="1"/>
</dbReference>
<evidence type="ECO:0000256" key="2">
    <source>
        <dbReference type="ARBA" id="ARBA00022490"/>
    </source>
</evidence>
<dbReference type="EMBL" id="HADW01011672">
    <property type="protein sequence ID" value="SBP13072.1"/>
    <property type="molecule type" value="Transcribed_RNA"/>
</dbReference>
<dbReference type="Gene3D" id="2.60.120.920">
    <property type="match status" value="1"/>
</dbReference>
<dbReference type="PROSITE" id="PS00518">
    <property type="entry name" value="ZF_RING_1"/>
    <property type="match status" value="1"/>
</dbReference>
<evidence type="ECO:0000259" key="12">
    <source>
        <dbReference type="PROSITE" id="PS50188"/>
    </source>
</evidence>
<evidence type="ECO:0000256" key="6">
    <source>
        <dbReference type="ARBA" id="ARBA00022833"/>
    </source>
</evidence>
<dbReference type="InterPro" id="IPR003879">
    <property type="entry name" value="Butyrophylin_SPRY"/>
</dbReference>
<keyword evidence="9" id="KW-0812">Transmembrane</keyword>
<dbReference type="InterPro" id="IPR017907">
    <property type="entry name" value="Znf_RING_CS"/>
</dbReference>
<evidence type="ECO:0000256" key="1">
    <source>
        <dbReference type="ARBA" id="ARBA00004496"/>
    </source>
</evidence>
<dbReference type="GO" id="GO:0045087">
    <property type="term" value="P:innate immune response"/>
    <property type="evidence" value="ECO:0007669"/>
    <property type="project" value="UniProtKB-KW"/>
</dbReference>
<evidence type="ECO:0000256" key="8">
    <source>
        <dbReference type="PROSITE-ProRule" id="PRU00024"/>
    </source>
</evidence>
<evidence type="ECO:0000256" key="9">
    <source>
        <dbReference type="SAM" id="Phobius"/>
    </source>
</evidence>
<dbReference type="PROSITE" id="PS50119">
    <property type="entry name" value="ZF_BBOX"/>
    <property type="match status" value="1"/>
</dbReference>
<sequence length="475" mass="53949">MTLDEEESRMEETEQSRLEELLTCPVCQDIFKDPQQLPCGHSLCGNCLKSLVDHSSHSYIRCPDCRADFIQMFEAQKSYALANIAEDFRLTKKRRDKEAKCVYCDCCPERKTLAFKTCLKCEVSLCQEHIRDHLELPVFTGHPLVTPLNDLQERRCPQHKDAVLRYYCSSSRRYICNICALEGKQMNAASDTSNVLRRQLTEHMDLHFKMLREQIIESTNDQRGRPRSSPADVNLNGVTVVLLFLWLIVLYYAYNYSVENQTLTEALEKQQSRVHHIYSTIADHLVEKSHKTAKTEDKGVVRLNVNTASRLLGVSADLRTAERVKLALDYPISDERFDAAPQILSTPCFHSSIHMWEVEAEGCWDIAVSYTSIQRKGKDNSSFGQSAESWSLTHSGEGKLFAFHNKHKTTVSAELQSSRVMVVVNFIGGSITFRAADTNKTQLHKFKVDLTKPVCLGFGLHHVDPPSRASIVKAS</sequence>
<dbReference type="InterPro" id="IPR043136">
    <property type="entry name" value="B30.2/SPRY_sf"/>
</dbReference>
<dbReference type="Gene3D" id="3.30.160.60">
    <property type="entry name" value="Classic Zinc Finger"/>
    <property type="match status" value="1"/>
</dbReference>
<name>A0A1A7X4N7_9TELE</name>
<organism evidence="13">
    <name type="scientific">Iconisemion striatum</name>
    <dbReference type="NCBI Taxonomy" id="60296"/>
    <lineage>
        <taxon>Eukaryota</taxon>
        <taxon>Metazoa</taxon>
        <taxon>Chordata</taxon>
        <taxon>Craniata</taxon>
        <taxon>Vertebrata</taxon>
        <taxon>Euteleostomi</taxon>
        <taxon>Actinopterygii</taxon>
        <taxon>Neopterygii</taxon>
        <taxon>Teleostei</taxon>
        <taxon>Neoteleostei</taxon>
        <taxon>Acanthomorphata</taxon>
        <taxon>Ovalentaria</taxon>
        <taxon>Atherinomorphae</taxon>
        <taxon>Cyprinodontiformes</taxon>
        <taxon>Nothobranchiidae</taxon>
        <taxon>Iconisemion</taxon>
    </lineage>
</organism>
<keyword evidence="7" id="KW-0391">Immunity</keyword>
<reference evidence="13" key="2">
    <citation type="submission" date="2016-06" db="EMBL/GenBank/DDBJ databases">
        <title>The genome of a short-lived fish provides insights into sex chromosome evolution and the genetic control of aging.</title>
        <authorList>
            <person name="Reichwald K."/>
            <person name="Felder M."/>
            <person name="Petzold A."/>
            <person name="Koch P."/>
            <person name="Groth M."/>
            <person name="Platzer M."/>
        </authorList>
    </citation>
    <scope>NUCLEOTIDE SEQUENCE</scope>
    <source>
        <tissue evidence="13">Brain</tissue>
    </source>
</reference>
<dbReference type="SMART" id="SM00184">
    <property type="entry name" value="RING"/>
    <property type="match status" value="1"/>
</dbReference>
<dbReference type="Pfam" id="PF00622">
    <property type="entry name" value="SPRY"/>
    <property type="match status" value="1"/>
</dbReference>
<dbReference type="Pfam" id="PF13765">
    <property type="entry name" value="PRY"/>
    <property type="match status" value="1"/>
</dbReference>
<dbReference type="InterPro" id="IPR001841">
    <property type="entry name" value="Znf_RING"/>
</dbReference>
<evidence type="ECO:0000256" key="5">
    <source>
        <dbReference type="ARBA" id="ARBA00022771"/>
    </source>
</evidence>
<evidence type="ECO:0000256" key="7">
    <source>
        <dbReference type="ARBA" id="ARBA00022859"/>
    </source>
</evidence>
<dbReference type="InterPro" id="IPR003877">
    <property type="entry name" value="SPRY_dom"/>
</dbReference>
<evidence type="ECO:0008006" key="14">
    <source>
        <dbReference type="Google" id="ProtNLM"/>
    </source>
</evidence>
<dbReference type="InterPro" id="IPR051051">
    <property type="entry name" value="E3_ubiq-ligase_TRIM/RNF"/>
</dbReference>
<evidence type="ECO:0000313" key="13">
    <source>
        <dbReference type="EMBL" id="SBP13072.1"/>
    </source>
</evidence>
<comment type="subcellular location">
    <subcellularLocation>
        <location evidence="1">Cytoplasm</location>
    </subcellularLocation>
</comment>
<dbReference type="InterPro" id="IPR000315">
    <property type="entry name" value="Znf_B-box"/>
</dbReference>
<proteinExistence type="predicted"/>
<dbReference type="Pfam" id="PF00097">
    <property type="entry name" value="zf-C3HC4"/>
    <property type="match status" value="1"/>
</dbReference>
<dbReference type="PRINTS" id="PR01407">
    <property type="entry name" value="BUTYPHLNCDUF"/>
</dbReference>
<dbReference type="SUPFAM" id="SSF57850">
    <property type="entry name" value="RING/U-box"/>
    <property type="match status" value="1"/>
</dbReference>
<keyword evidence="4" id="KW-0479">Metal-binding</keyword>
<reference evidence="13" key="1">
    <citation type="submission" date="2016-05" db="EMBL/GenBank/DDBJ databases">
        <authorList>
            <person name="Lavstsen T."/>
            <person name="Jespersen J.S."/>
        </authorList>
    </citation>
    <scope>NUCLEOTIDE SEQUENCE</scope>
    <source>
        <tissue evidence="13">Brain</tissue>
    </source>
</reference>
<dbReference type="Gene3D" id="3.30.40.10">
    <property type="entry name" value="Zinc/RING finger domain, C3HC4 (zinc finger)"/>
    <property type="match status" value="1"/>
</dbReference>
<feature type="domain" description="B box-type" evidence="11">
    <location>
        <begin position="151"/>
        <end position="179"/>
    </location>
</feature>
<dbReference type="PROSITE" id="PS50089">
    <property type="entry name" value="ZF_RING_2"/>
    <property type="match status" value="1"/>
</dbReference>
<dbReference type="GO" id="GO:0008270">
    <property type="term" value="F:zinc ion binding"/>
    <property type="evidence" value="ECO:0007669"/>
    <property type="project" value="UniProtKB-KW"/>
</dbReference>
<dbReference type="SMART" id="SM00589">
    <property type="entry name" value="PRY"/>
    <property type="match status" value="1"/>
</dbReference>
<keyword evidence="3" id="KW-0399">Innate immunity</keyword>
<keyword evidence="2" id="KW-0963">Cytoplasm</keyword>
<evidence type="ECO:0000259" key="10">
    <source>
        <dbReference type="PROSITE" id="PS50089"/>
    </source>
</evidence>
<dbReference type="InterPro" id="IPR001870">
    <property type="entry name" value="B30.2/SPRY"/>
</dbReference>
<feature type="domain" description="RING-type" evidence="10">
    <location>
        <begin position="24"/>
        <end position="66"/>
    </location>
</feature>
<keyword evidence="6" id="KW-0862">Zinc</keyword>
<dbReference type="SUPFAM" id="SSF57845">
    <property type="entry name" value="B-box zinc-binding domain"/>
    <property type="match status" value="1"/>
</dbReference>
<dbReference type="SUPFAM" id="SSF49899">
    <property type="entry name" value="Concanavalin A-like lectins/glucanases"/>
    <property type="match status" value="1"/>
</dbReference>
<keyword evidence="5 8" id="KW-0863">Zinc-finger</keyword>
<keyword evidence="9" id="KW-1133">Transmembrane helix</keyword>
<dbReference type="PANTHER" id="PTHR25465">
    <property type="entry name" value="B-BOX DOMAIN CONTAINING"/>
    <property type="match status" value="1"/>
</dbReference>
<dbReference type="InterPro" id="IPR006574">
    <property type="entry name" value="PRY"/>
</dbReference>
<dbReference type="PANTHER" id="PTHR25465:SF73">
    <property type="entry name" value="E3 UBIQUITIN_ISG15 LIGASE TRIM25 ISOFORM X1"/>
    <property type="match status" value="1"/>
</dbReference>
<evidence type="ECO:0000256" key="4">
    <source>
        <dbReference type="ARBA" id="ARBA00022723"/>
    </source>
</evidence>
<feature type="transmembrane region" description="Helical" evidence="9">
    <location>
        <begin position="233"/>
        <end position="254"/>
    </location>
</feature>
<accession>A0A1A7X4N7</accession>
<evidence type="ECO:0000256" key="3">
    <source>
        <dbReference type="ARBA" id="ARBA00022588"/>
    </source>
</evidence>
<protein>
    <recommendedName>
        <fullName evidence="14">E3 ubiquitin/ISG15 ligase TRIM25-like</fullName>
    </recommendedName>
</protein>
<dbReference type="AlphaFoldDB" id="A0A1A7X4N7"/>
<dbReference type="Gene3D" id="4.10.830.40">
    <property type="match status" value="1"/>
</dbReference>
<dbReference type="InterPro" id="IPR018957">
    <property type="entry name" value="Znf_C3HC4_RING-type"/>
</dbReference>
<dbReference type="InterPro" id="IPR013083">
    <property type="entry name" value="Znf_RING/FYVE/PHD"/>
</dbReference>